<dbReference type="OrthoDB" id="1441538at2"/>
<reference evidence="1" key="1">
    <citation type="submission" date="2012-02" db="EMBL/GenBank/DDBJ databases">
        <title>The complete genome of Solitalea canadensis DSM 3403.</title>
        <authorList>
            <consortium name="US DOE Joint Genome Institute (JGI-PGF)"/>
            <person name="Lucas S."/>
            <person name="Copeland A."/>
            <person name="Lapidus A."/>
            <person name="Glavina del Rio T."/>
            <person name="Dalin E."/>
            <person name="Tice H."/>
            <person name="Bruce D."/>
            <person name="Goodwin L."/>
            <person name="Pitluck S."/>
            <person name="Peters L."/>
            <person name="Ovchinnikova G."/>
            <person name="Lu M."/>
            <person name="Kyrpides N."/>
            <person name="Mavromatis K."/>
            <person name="Ivanova N."/>
            <person name="Brettin T."/>
            <person name="Detter J.C."/>
            <person name="Han C."/>
            <person name="Larimer F."/>
            <person name="Land M."/>
            <person name="Hauser L."/>
            <person name="Markowitz V."/>
            <person name="Cheng J.-F."/>
            <person name="Hugenholtz P."/>
            <person name="Woyke T."/>
            <person name="Wu D."/>
            <person name="Spring S."/>
            <person name="Schroeder M."/>
            <person name="Kopitz M."/>
            <person name="Brambilla E."/>
            <person name="Klenk H.-P."/>
            <person name="Eisen J.A."/>
        </authorList>
    </citation>
    <scope>NUCLEOTIDE SEQUENCE</scope>
    <source>
        <strain evidence="1">DSM 3403</strain>
    </source>
</reference>
<accession>H8KV01</accession>
<dbReference type="AlphaFoldDB" id="H8KV01"/>
<sequence>MHKDITTLFVDFLKEIGIGVSFKSITEPTIVPGVTIQKGSVVIDQEQLLYPGDILHEAGHIAVMPPEIRPTLDGTLNDCDLHRGGELMAIAWSYAACIHLKIDPHIVFHEFGYKDSGANLVDNFQKKQFVGVSTLQWCGMTNDPTSNKDLSLPMFPIMKSWLRP</sequence>
<gene>
    <name evidence="1" type="ordered locus">Solca_2667</name>
</gene>
<dbReference type="HOGENOM" id="CLU_1575066_0_0_10"/>
<organism evidence="1 2">
    <name type="scientific">Solitalea canadensis (strain ATCC 29591 / DSM 3403 / JCM 21819 / LMG 8368 / NBRC 15130 / NCIMB 12057 / USAM 9D)</name>
    <name type="common">Flexibacter canadensis</name>
    <dbReference type="NCBI Taxonomy" id="929556"/>
    <lineage>
        <taxon>Bacteria</taxon>
        <taxon>Pseudomonadati</taxon>
        <taxon>Bacteroidota</taxon>
        <taxon>Sphingobacteriia</taxon>
        <taxon>Sphingobacteriales</taxon>
        <taxon>Sphingobacteriaceae</taxon>
        <taxon>Solitalea</taxon>
    </lineage>
</organism>
<name>H8KV01_SOLCM</name>
<evidence type="ECO:0000313" key="2">
    <source>
        <dbReference type="Proteomes" id="UP000007590"/>
    </source>
</evidence>
<dbReference type="Proteomes" id="UP000007590">
    <property type="component" value="Chromosome"/>
</dbReference>
<protein>
    <submittedName>
        <fullName evidence="1">Uncharacterized protein</fullName>
    </submittedName>
</protein>
<dbReference type="eggNOG" id="ENOG5032SRI">
    <property type="taxonomic scope" value="Bacteria"/>
</dbReference>
<dbReference type="STRING" id="929556.Solca_2667"/>
<dbReference type="RefSeq" id="WP_014680928.1">
    <property type="nucleotide sequence ID" value="NC_017770.1"/>
</dbReference>
<evidence type="ECO:0000313" key="1">
    <source>
        <dbReference type="EMBL" id="AFD07701.1"/>
    </source>
</evidence>
<keyword evidence="2" id="KW-1185">Reference proteome</keyword>
<dbReference type="EMBL" id="CP003349">
    <property type="protein sequence ID" value="AFD07701.1"/>
    <property type="molecule type" value="Genomic_DNA"/>
</dbReference>
<dbReference type="KEGG" id="scn:Solca_2667"/>
<proteinExistence type="predicted"/>